<gene>
    <name evidence="5" type="ORF">GGQ74_002532</name>
</gene>
<dbReference type="RefSeq" id="WP_209280168.1">
    <property type="nucleotide sequence ID" value="NZ_JAATJA010000002.1"/>
</dbReference>
<proteinExistence type="inferred from homology"/>
<evidence type="ECO:0000256" key="1">
    <source>
        <dbReference type="ARBA" id="ARBA00009091"/>
    </source>
</evidence>
<dbReference type="GO" id="GO:0005829">
    <property type="term" value="C:cytosol"/>
    <property type="evidence" value="ECO:0007669"/>
    <property type="project" value="TreeGrafter"/>
</dbReference>
<feature type="region of interest" description="Disordered" evidence="3">
    <location>
        <begin position="157"/>
        <end position="184"/>
    </location>
</feature>
<keyword evidence="6" id="KW-1185">Reference proteome</keyword>
<dbReference type="PANTHER" id="PTHR35089">
    <property type="entry name" value="CHAPERONE PROTEIN SKP"/>
    <property type="match status" value="1"/>
</dbReference>
<dbReference type="AlphaFoldDB" id="A0A846QW54"/>
<dbReference type="SUPFAM" id="SSF111384">
    <property type="entry name" value="OmpH-like"/>
    <property type="match status" value="1"/>
</dbReference>
<name>A0A846QW54_9BACT</name>
<sequence length="184" mass="19624">MKFKLMFAAALLAAMGCLAGCQKQETEKIALVDPAEVFQTCDACVAGGEYLRGMGQQMQARLAAIQQPAEGEMDKDAMKKAQDEFIALQQKISSEQQRIVEKLNGEFKSVMDDYRAKNGVSVILNKQQALSYGETADATKAVVEALNARKIDLGITAETAAPEATPEAAPEAAKEAAPEAPAAQ</sequence>
<dbReference type="PANTHER" id="PTHR35089:SF1">
    <property type="entry name" value="CHAPERONE PROTEIN SKP"/>
    <property type="match status" value="1"/>
</dbReference>
<reference evidence="5 6" key="1">
    <citation type="submission" date="2020-03" db="EMBL/GenBank/DDBJ databases">
        <title>Genomic Encyclopedia of Type Strains, Phase IV (KMG-IV): sequencing the most valuable type-strain genomes for metagenomic binning, comparative biology and taxonomic classification.</title>
        <authorList>
            <person name="Goeker M."/>
        </authorList>
    </citation>
    <scope>NUCLEOTIDE SEQUENCE [LARGE SCALE GENOMIC DNA]</scope>
    <source>
        <strain evidence="5 6">DSM 24233</strain>
    </source>
</reference>
<dbReference type="InterPro" id="IPR024930">
    <property type="entry name" value="Skp_dom_sf"/>
</dbReference>
<evidence type="ECO:0000256" key="2">
    <source>
        <dbReference type="ARBA" id="ARBA00022729"/>
    </source>
</evidence>
<feature type="chain" id="PRO_5032299105" evidence="4">
    <location>
        <begin position="20"/>
        <end position="184"/>
    </location>
</feature>
<comment type="similarity">
    <text evidence="1">Belongs to the Skp family.</text>
</comment>
<protein>
    <submittedName>
        <fullName evidence="5">Skp family chaperone for outer membrane proteins</fullName>
    </submittedName>
</protein>
<evidence type="ECO:0000313" key="5">
    <source>
        <dbReference type="EMBL" id="NJB68859.1"/>
    </source>
</evidence>
<evidence type="ECO:0000256" key="4">
    <source>
        <dbReference type="SAM" id="SignalP"/>
    </source>
</evidence>
<dbReference type="GO" id="GO:0051082">
    <property type="term" value="F:unfolded protein binding"/>
    <property type="evidence" value="ECO:0007669"/>
    <property type="project" value="InterPro"/>
</dbReference>
<dbReference type="PROSITE" id="PS51257">
    <property type="entry name" value="PROKAR_LIPOPROTEIN"/>
    <property type="match status" value="1"/>
</dbReference>
<dbReference type="GO" id="GO:0050821">
    <property type="term" value="P:protein stabilization"/>
    <property type="evidence" value="ECO:0007669"/>
    <property type="project" value="TreeGrafter"/>
</dbReference>
<evidence type="ECO:0000313" key="6">
    <source>
        <dbReference type="Proteomes" id="UP000580856"/>
    </source>
</evidence>
<dbReference type="EMBL" id="JAATJA010000002">
    <property type="protein sequence ID" value="NJB68859.1"/>
    <property type="molecule type" value="Genomic_DNA"/>
</dbReference>
<comment type="caution">
    <text evidence="5">The sequence shown here is derived from an EMBL/GenBank/DDBJ whole genome shotgun (WGS) entry which is preliminary data.</text>
</comment>
<dbReference type="Gene3D" id="3.30.910.20">
    <property type="entry name" value="Skp domain"/>
    <property type="match status" value="1"/>
</dbReference>
<dbReference type="Proteomes" id="UP000580856">
    <property type="component" value="Unassembled WGS sequence"/>
</dbReference>
<organism evidence="5 6">
    <name type="scientific">Desulfobaculum xiamenense</name>
    <dbReference type="NCBI Taxonomy" id="995050"/>
    <lineage>
        <taxon>Bacteria</taxon>
        <taxon>Pseudomonadati</taxon>
        <taxon>Thermodesulfobacteriota</taxon>
        <taxon>Desulfovibrionia</taxon>
        <taxon>Desulfovibrionales</taxon>
        <taxon>Desulfovibrionaceae</taxon>
        <taxon>Desulfobaculum</taxon>
    </lineage>
</organism>
<dbReference type="Pfam" id="PF03938">
    <property type="entry name" value="OmpH"/>
    <property type="match status" value="1"/>
</dbReference>
<dbReference type="InterPro" id="IPR005632">
    <property type="entry name" value="Chaperone_Skp"/>
</dbReference>
<keyword evidence="2 4" id="KW-0732">Signal</keyword>
<feature type="signal peptide" evidence="4">
    <location>
        <begin position="1"/>
        <end position="19"/>
    </location>
</feature>
<dbReference type="SMART" id="SM00935">
    <property type="entry name" value="OmpH"/>
    <property type="match status" value="1"/>
</dbReference>
<accession>A0A846QW54</accession>
<evidence type="ECO:0000256" key="3">
    <source>
        <dbReference type="SAM" id="MobiDB-lite"/>
    </source>
</evidence>
<feature type="compositionally biased region" description="Low complexity" evidence="3">
    <location>
        <begin position="157"/>
        <end position="171"/>
    </location>
</feature>